<dbReference type="Pfam" id="PF13861">
    <property type="entry name" value="FLgD_tudor"/>
    <property type="match status" value="1"/>
</dbReference>
<name>A0AA48HTQ9_9ALTE</name>
<feature type="domain" description="FlgD/Vpr Ig-like" evidence="6">
    <location>
        <begin position="110"/>
        <end position="180"/>
    </location>
</feature>
<dbReference type="RefSeq" id="WP_338293915.1">
    <property type="nucleotide sequence ID" value="NZ_AP027272.1"/>
</dbReference>
<dbReference type="Pfam" id="PF03963">
    <property type="entry name" value="FlgD"/>
    <property type="match status" value="1"/>
</dbReference>
<evidence type="ECO:0000256" key="1">
    <source>
        <dbReference type="ARBA" id="ARBA00010577"/>
    </source>
</evidence>
<dbReference type="Proteomes" id="UP001333710">
    <property type="component" value="Chromosome"/>
</dbReference>
<dbReference type="AlphaFoldDB" id="A0AA48HTQ9"/>
<dbReference type="Gene3D" id="2.60.40.4070">
    <property type="match status" value="2"/>
</dbReference>
<dbReference type="GO" id="GO:0044781">
    <property type="term" value="P:bacterial-type flagellum organization"/>
    <property type="evidence" value="ECO:0007669"/>
    <property type="project" value="UniProtKB-UniRule"/>
</dbReference>
<evidence type="ECO:0000256" key="2">
    <source>
        <dbReference type="ARBA" id="ARBA00016013"/>
    </source>
</evidence>
<gene>
    <name evidence="8" type="ORF">MACH26_33350</name>
</gene>
<keyword evidence="3 5" id="KW-1005">Bacterial flagellum biogenesis</keyword>
<evidence type="ECO:0000256" key="5">
    <source>
        <dbReference type="RuleBase" id="RU362076"/>
    </source>
</evidence>
<evidence type="ECO:0000259" key="7">
    <source>
        <dbReference type="Pfam" id="PF13861"/>
    </source>
</evidence>
<evidence type="ECO:0000259" key="6">
    <source>
        <dbReference type="Pfam" id="PF13860"/>
    </source>
</evidence>
<dbReference type="InterPro" id="IPR025963">
    <property type="entry name" value="FLgD_Tudor"/>
</dbReference>
<dbReference type="Gene3D" id="2.30.30.910">
    <property type="match status" value="1"/>
</dbReference>
<evidence type="ECO:0000256" key="3">
    <source>
        <dbReference type="ARBA" id="ARBA00022795"/>
    </source>
</evidence>
<organism evidence="8 9">
    <name type="scientific">Planctobacterium marinum</name>
    <dbReference type="NCBI Taxonomy" id="1631968"/>
    <lineage>
        <taxon>Bacteria</taxon>
        <taxon>Pseudomonadati</taxon>
        <taxon>Pseudomonadota</taxon>
        <taxon>Gammaproteobacteria</taxon>
        <taxon>Alteromonadales</taxon>
        <taxon>Alteromonadaceae</taxon>
        <taxon>Planctobacterium</taxon>
    </lineage>
</organism>
<evidence type="ECO:0000313" key="9">
    <source>
        <dbReference type="Proteomes" id="UP001333710"/>
    </source>
</evidence>
<dbReference type="Pfam" id="PF13860">
    <property type="entry name" value="FlgD_ig"/>
    <property type="match status" value="2"/>
</dbReference>
<evidence type="ECO:0000313" key="8">
    <source>
        <dbReference type="EMBL" id="BDX07814.1"/>
    </source>
</evidence>
<comment type="function">
    <text evidence="4 5">Required for flagellar hook formation. May act as a scaffolding protein.</text>
</comment>
<feature type="domain" description="FlgD/Vpr Ig-like" evidence="6">
    <location>
        <begin position="195"/>
        <end position="260"/>
    </location>
</feature>
<evidence type="ECO:0000256" key="4">
    <source>
        <dbReference type="ARBA" id="ARBA00024746"/>
    </source>
</evidence>
<keyword evidence="9" id="KW-1185">Reference proteome</keyword>
<dbReference type="InterPro" id="IPR005648">
    <property type="entry name" value="FlgD"/>
</dbReference>
<dbReference type="InterPro" id="IPR025965">
    <property type="entry name" value="FlgD/Vpr_Ig-like"/>
</dbReference>
<reference evidence="8" key="1">
    <citation type="submission" date="2023-01" db="EMBL/GenBank/DDBJ databases">
        <title>Complete genome sequence of Planctobacterium marinum strain Dej080120_11.</title>
        <authorList>
            <person name="Ueki S."/>
            <person name="Maruyama F."/>
        </authorList>
    </citation>
    <scope>NUCLEOTIDE SEQUENCE</scope>
    <source>
        <strain evidence="8">Dej080120_11</strain>
    </source>
</reference>
<dbReference type="EMBL" id="AP027272">
    <property type="protein sequence ID" value="BDX07814.1"/>
    <property type="molecule type" value="Genomic_DNA"/>
</dbReference>
<sequence>MDAIGSKLLNDQLYWQEEGVPIADPNANSQLTQEDFFSLLTEQLAMQDPTKPVDNDQMVAQMTSFTMADSLSQLNDKFDEFASSMNSNQALQATSLIGQTVLTQSSVGSTWQDGAVSGAIIADAPVEDLKIQILNEYGEVVREIDGGNHDAGAISFGWDGTDADGNHMPRGKYRVEATGTVDGLNTGLNVQINAQVTGTAVAAQNVQDMKIIIEDDIGQVLRTINVGSQQAGNIEFGWDGTDDAGNILPPGSYNIKIEGEVNGQTESIPFGINRRVESVSLAGAGNSGVVLNLAGDESIRLTDIINVG</sequence>
<dbReference type="KEGG" id="pmaw:MACH26_33350"/>
<feature type="domain" description="FlgD Tudor-like" evidence="7">
    <location>
        <begin position="88"/>
        <end position="304"/>
    </location>
</feature>
<accession>A0AA48HTQ9</accession>
<proteinExistence type="inferred from homology"/>
<protein>
    <recommendedName>
        <fullName evidence="2 5">Basal-body rod modification protein FlgD</fullName>
    </recommendedName>
</protein>
<comment type="similarity">
    <text evidence="1 5">Belongs to the FlgD family.</text>
</comment>